<dbReference type="SUPFAM" id="SSF46548">
    <property type="entry name" value="alpha-helical ferredoxin"/>
    <property type="match status" value="1"/>
</dbReference>
<accession>B1YBE5</accession>
<dbReference type="PROSITE" id="PS51379">
    <property type="entry name" value="4FE4S_FER_2"/>
    <property type="match status" value="2"/>
</dbReference>
<dbReference type="OrthoDB" id="23833at2157"/>
<feature type="domain" description="4Fe-4S ferredoxin-type" evidence="1">
    <location>
        <begin position="1"/>
        <end position="31"/>
    </location>
</feature>
<keyword evidence="3" id="KW-1185">Reference proteome</keyword>
<evidence type="ECO:0000313" key="2">
    <source>
        <dbReference type="EMBL" id="ACB39276.1"/>
    </source>
</evidence>
<proteinExistence type="predicted"/>
<dbReference type="InterPro" id="IPR017900">
    <property type="entry name" value="4Fe4S_Fe_S_CS"/>
</dbReference>
<sequence length="91" mass="10151">MEPRAEATRCVHCGFCEMVCPTYRLYRMRHYGPRGRLHIIANSDGLLSGEAYRSVMTCLACGACDTQCPAGIKIAEVIRGFKAELVKRALR</sequence>
<dbReference type="Proteomes" id="UP000001694">
    <property type="component" value="Chromosome"/>
</dbReference>
<dbReference type="eggNOG" id="arCOG00961">
    <property type="taxonomic scope" value="Archaea"/>
</dbReference>
<dbReference type="HOGENOM" id="CLU_187361_0_0_2"/>
<dbReference type="EMBL" id="CP001014">
    <property type="protein sequence ID" value="ACB39276.1"/>
    <property type="molecule type" value="Genomic_DNA"/>
</dbReference>
<evidence type="ECO:0000259" key="1">
    <source>
        <dbReference type="PROSITE" id="PS51379"/>
    </source>
</evidence>
<protein>
    <submittedName>
        <fullName evidence="2">4Fe-4S ferredoxin iron-sulfur binding domain protein</fullName>
    </submittedName>
</protein>
<reference evidence="2" key="1">
    <citation type="submission" date="2008-03" db="EMBL/GenBank/DDBJ databases">
        <title>Complete sequence of Thermoproteus neutrophilus V24Sta.</title>
        <authorList>
            <consortium name="US DOE Joint Genome Institute"/>
            <person name="Copeland A."/>
            <person name="Lucas S."/>
            <person name="Lapidus A."/>
            <person name="Glavina del Rio T."/>
            <person name="Dalin E."/>
            <person name="Tice H."/>
            <person name="Bruce D."/>
            <person name="Goodwin L."/>
            <person name="Pitluck S."/>
            <person name="Sims D."/>
            <person name="Brettin T."/>
            <person name="Detter J.C."/>
            <person name="Han C."/>
            <person name="Kuske C.R."/>
            <person name="Schmutz J."/>
            <person name="Larimer F."/>
            <person name="Land M."/>
            <person name="Hauser L."/>
            <person name="Kyrpides N."/>
            <person name="Mikhailova N."/>
            <person name="Biddle J.F."/>
            <person name="Zhang Z."/>
            <person name="Fitz-Gibbon S.T."/>
            <person name="Lowe T.M."/>
            <person name="Saltikov C."/>
            <person name="House C.H."/>
            <person name="Richardson P."/>
        </authorList>
    </citation>
    <scope>NUCLEOTIDE SEQUENCE [LARGE SCALE GENOMIC DNA]</scope>
    <source>
        <strain evidence="2">V24Sta</strain>
    </source>
</reference>
<organism evidence="2 3">
    <name type="scientific">Pyrobaculum neutrophilum (strain DSM 2338 / JCM 9278 / NBRC 100436 / V24Sta)</name>
    <name type="common">Thermoproteus neutrophilus</name>
    <dbReference type="NCBI Taxonomy" id="444157"/>
    <lineage>
        <taxon>Archaea</taxon>
        <taxon>Thermoproteota</taxon>
        <taxon>Thermoprotei</taxon>
        <taxon>Thermoproteales</taxon>
        <taxon>Thermoproteaceae</taxon>
        <taxon>Pyrobaculum</taxon>
    </lineage>
</organism>
<dbReference type="InterPro" id="IPR017896">
    <property type="entry name" value="4Fe4S_Fe-S-bd"/>
</dbReference>
<dbReference type="Gene3D" id="1.10.1060.10">
    <property type="entry name" value="Alpha-helical ferredoxin"/>
    <property type="match status" value="1"/>
</dbReference>
<dbReference type="PROSITE" id="PS00198">
    <property type="entry name" value="4FE4S_FER_1"/>
    <property type="match status" value="1"/>
</dbReference>
<dbReference type="GeneID" id="6165305"/>
<dbReference type="PANTHER" id="PTHR32479">
    <property type="entry name" value="GLYCOLATE OXIDASE IRON-SULFUR SUBUNIT"/>
    <property type="match status" value="1"/>
</dbReference>
<evidence type="ECO:0000313" key="3">
    <source>
        <dbReference type="Proteomes" id="UP000001694"/>
    </source>
</evidence>
<dbReference type="InterPro" id="IPR009051">
    <property type="entry name" value="Helical_ferredxn"/>
</dbReference>
<dbReference type="GO" id="GO:0016491">
    <property type="term" value="F:oxidoreductase activity"/>
    <property type="evidence" value="ECO:0007669"/>
    <property type="project" value="UniProtKB-ARBA"/>
</dbReference>
<dbReference type="Pfam" id="PF13183">
    <property type="entry name" value="Fer4_8"/>
    <property type="match status" value="1"/>
</dbReference>
<dbReference type="RefSeq" id="WP_012349697.1">
    <property type="nucleotide sequence ID" value="NC_010525.1"/>
</dbReference>
<dbReference type="PANTHER" id="PTHR32479:SF17">
    <property type="entry name" value="GLYCOLATE OXIDASE IRON-SULFUR SUBUNIT"/>
    <property type="match status" value="1"/>
</dbReference>
<name>B1YBE5_PYRNV</name>
<gene>
    <name evidence="2" type="ordered locus">Tneu_0325</name>
</gene>
<dbReference type="STRING" id="444157.Tneu_0325"/>
<feature type="domain" description="4Fe-4S ferredoxin-type" evidence="1">
    <location>
        <begin position="49"/>
        <end position="77"/>
    </location>
</feature>
<dbReference type="GO" id="GO:0051536">
    <property type="term" value="F:iron-sulfur cluster binding"/>
    <property type="evidence" value="ECO:0007669"/>
    <property type="project" value="InterPro"/>
</dbReference>
<dbReference type="AlphaFoldDB" id="B1YBE5"/>
<dbReference type="KEGG" id="tne:Tneu_0325"/>